<evidence type="ECO:0000313" key="2">
    <source>
        <dbReference type="EMBL" id="UQC74597.1"/>
    </source>
</evidence>
<proteinExistence type="predicted"/>
<dbReference type="KEGG" id="clup:CLUP02_01248"/>
<reference evidence="2" key="1">
    <citation type="journal article" date="2021" name="Mol. Plant Microbe Interact.">
        <title>Complete Genome Sequence of the Plant-Pathogenic Fungus Colletotrichum lupini.</title>
        <authorList>
            <person name="Baroncelli R."/>
            <person name="Pensec F."/>
            <person name="Da Lio D."/>
            <person name="Boufleur T."/>
            <person name="Vicente I."/>
            <person name="Sarrocco S."/>
            <person name="Picot A."/>
            <person name="Baraldi E."/>
            <person name="Sukno S."/>
            <person name="Thon M."/>
            <person name="Le Floch G."/>
        </authorList>
    </citation>
    <scope>NUCLEOTIDE SEQUENCE</scope>
    <source>
        <strain evidence="2">IMI 504893</strain>
    </source>
</reference>
<name>A0A9Q8SDM3_9PEZI</name>
<organism evidence="2 3">
    <name type="scientific">Colletotrichum lupini</name>
    <dbReference type="NCBI Taxonomy" id="145971"/>
    <lineage>
        <taxon>Eukaryota</taxon>
        <taxon>Fungi</taxon>
        <taxon>Dikarya</taxon>
        <taxon>Ascomycota</taxon>
        <taxon>Pezizomycotina</taxon>
        <taxon>Sordariomycetes</taxon>
        <taxon>Hypocreomycetidae</taxon>
        <taxon>Glomerellales</taxon>
        <taxon>Glomerellaceae</taxon>
        <taxon>Colletotrichum</taxon>
        <taxon>Colletotrichum acutatum species complex</taxon>
    </lineage>
</organism>
<sequence length="442" mass="48693">MGETQIMAHTFWDLLIERQPAYDVVNGTDDNPRRRGRRPSGREPVIPRKAPKWLASLCETGHDYPPCACGSAIRGFSLKSSIQAMLGFITGYHQRTSSVSRGVTLSVFTAARNRTLRKSLAAIAELAAKRKRTVLNGGADNIRRRLPLTVGSGSSEKTLQRSLIQRAKEESHSLDGMGLLPLSFLGSSSPSPRSLGSWTQANSSGKAWQSGRVPESMALAISQNLGTVDGALGVVTEKGDWQISGAKRDAPANPNVSNLSHFSSLSSPPTPTTGRSLPGSGEGSRPFPVFAHLPVLSWTPHGRWSQQSWRLELLFGAKFCQMKKEEFGKRRDMEHFRKLWKLFLPGLLASVERRGSLINQMDEVSLEFSKNAEGELQKDPVYSPCLSTFLKIPSQPPYAKKNSDKRYPFTRCVRRLSFGLGASFPAESFPVTKLQHPTFSKL</sequence>
<dbReference type="AlphaFoldDB" id="A0A9Q8SDM3"/>
<feature type="region of interest" description="Disordered" evidence="1">
    <location>
        <begin position="25"/>
        <end position="46"/>
    </location>
</feature>
<keyword evidence="3" id="KW-1185">Reference proteome</keyword>
<feature type="region of interest" description="Disordered" evidence="1">
    <location>
        <begin position="245"/>
        <end position="283"/>
    </location>
</feature>
<evidence type="ECO:0000313" key="3">
    <source>
        <dbReference type="Proteomes" id="UP000830671"/>
    </source>
</evidence>
<dbReference type="RefSeq" id="XP_049136247.1">
    <property type="nucleotide sequence ID" value="XM_049280290.1"/>
</dbReference>
<gene>
    <name evidence="2" type="ORF">CLUP02_01248</name>
</gene>
<evidence type="ECO:0000256" key="1">
    <source>
        <dbReference type="SAM" id="MobiDB-lite"/>
    </source>
</evidence>
<dbReference type="EMBL" id="CP019471">
    <property type="protein sequence ID" value="UQC74597.1"/>
    <property type="molecule type" value="Genomic_DNA"/>
</dbReference>
<dbReference type="Proteomes" id="UP000830671">
    <property type="component" value="Chromosome 1"/>
</dbReference>
<protein>
    <submittedName>
        <fullName evidence="2">Uncharacterized protein</fullName>
    </submittedName>
</protein>
<accession>A0A9Q8SDM3</accession>
<feature type="compositionally biased region" description="Low complexity" evidence="1">
    <location>
        <begin position="257"/>
        <end position="279"/>
    </location>
</feature>
<dbReference type="GeneID" id="73335300"/>